<dbReference type="InterPro" id="IPR051907">
    <property type="entry name" value="DoxX-like_oxidoreductase"/>
</dbReference>
<keyword evidence="5 7" id="KW-1133">Transmembrane helix</keyword>
<evidence type="ECO:0000256" key="3">
    <source>
        <dbReference type="ARBA" id="ARBA00022475"/>
    </source>
</evidence>
<gene>
    <name evidence="8" type="ORF">IGS68_08855</name>
</gene>
<accession>A0ABX7BC35</accession>
<evidence type="ECO:0000313" key="8">
    <source>
        <dbReference type="EMBL" id="QQP91295.1"/>
    </source>
</evidence>
<organism evidence="8 9">
    <name type="scientific">Skermanella cutis</name>
    <dbReference type="NCBI Taxonomy" id="2775420"/>
    <lineage>
        <taxon>Bacteria</taxon>
        <taxon>Pseudomonadati</taxon>
        <taxon>Pseudomonadota</taxon>
        <taxon>Alphaproteobacteria</taxon>
        <taxon>Rhodospirillales</taxon>
        <taxon>Azospirillaceae</taxon>
        <taxon>Skermanella</taxon>
    </lineage>
</organism>
<comment type="similarity">
    <text evidence="2">Belongs to the DoxX family.</text>
</comment>
<dbReference type="EMBL" id="CP067420">
    <property type="protein sequence ID" value="QQP91295.1"/>
    <property type="molecule type" value="Genomic_DNA"/>
</dbReference>
<protein>
    <submittedName>
        <fullName evidence="8">DoxX family protein</fullName>
    </submittedName>
</protein>
<sequence>MARYDETIAPLPRAEVEISGDRLTAGWQDGLLLIGRVAIGAIFVNSGFWKVMELSAFTARMESMGVPAASVTAPLGAFVEFFGGLAIILGAWTWLAALLVAAFTVVATYIAHRFWIMPPEQVAAQQTQFMKNLAITGGLLAFAAAGPGRFSIDGWRWRRENGRYL</sequence>
<evidence type="ECO:0000313" key="9">
    <source>
        <dbReference type="Proteomes" id="UP000595197"/>
    </source>
</evidence>
<feature type="transmembrane region" description="Helical" evidence="7">
    <location>
        <begin position="31"/>
        <end position="52"/>
    </location>
</feature>
<evidence type="ECO:0000256" key="7">
    <source>
        <dbReference type="SAM" id="Phobius"/>
    </source>
</evidence>
<dbReference type="Pfam" id="PF07681">
    <property type="entry name" value="DoxX"/>
    <property type="match status" value="1"/>
</dbReference>
<dbReference type="InterPro" id="IPR032808">
    <property type="entry name" value="DoxX"/>
</dbReference>
<feature type="transmembrane region" description="Helical" evidence="7">
    <location>
        <begin position="64"/>
        <end position="88"/>
    </location>
</feature>
<evidence type="ECO:0000256" key="6">
    <source>
        <dbReference type="ARBA" id="ARBA00023136"/>
    </source>
</evidence>
<reference evidence="8" key="1">
    <citation type="submission" date="2021-02" db="EMBL/GenBank/DDBJ databases">
        <title>Skermanella TT6 skin isolate.</title>
        <authorList>
            <person name="Lee K."/>
            <person name="Ganzorig M."/>
        </authorList>
    </citation>
    <scope>NUCLEOTIDE SEQUENCE</scope>
    <source>
        <strain evidence="8">TT6</strain>
    </source>
</reference>
<evidence type="ECO:0000256" key="1">
    <source>
        <dbReference type="ARBA" id="ARBA00004651"/>
    </source>
</evidence>
<keyword evidence="6 7" id="KW-0472">Membrane</keyword>
<keyword evidence="9" id="KW-1185">Reference proteome</keyword>
<dbReference type="PANTHER" id="PTHR33452">
    <property type="entry name" value="OXIDOREDUCTASE CATD-RELATED"/>
    <property type="match status" value="1"/>
</dbReference>
<keyword evidence="4 7" id="KW-0812">Transmembrane</keyword>
<dbReference type="PANTHER" id="PTHR33452:SF1">
    <property type="entry name" value="INNER MEMBRANE PROTEIN YPHA-RELATED"/>
    <property type="match status" value="1"/>
</dbReference>
<dbReference type="RefSeq" id="WP_201079053.1">
    <property type="nucleotide sequence ID" value="NZ_CP067420.1"/>
</dbReference>
<evidence type="ECO:0000256" key="2">
    <source>
        <dbReference type="ARBA" id="ARBA00006679"/>
    </source>
</evidence>
<comment type="subcellular location">
    <subcellularLocation>
        <location evidence="1">Cell membrane</location>
        <topology evidence="1">Multi-pass membrane protein</topology>
    </subcellularLocation>
</comment>
<proteinExistence type="inferred from homology"/>
<evidence type="ECO:0000256" key="4">
    <source>
        <dbReference type="ARBA" id="ARBA00022692"/>
    </source>
</evidence>
<dbReference type="Proteomes" id="UP000595197">
    <property type="component" value="Chromosome"/>
</dbReference>
<feature type="transmembrane region" description="Helical" evidence="7">
    <location>
        <begin position="133"/>
        <end position="152"/>
    </location>
</feature>
<evidence type="ECO:0000256" key="5">
    <source>
        <dbReference type="ARBA" id="ARBA00022989"/>
    </source>
</evidence>
<keyword evidence="3" id="KW-1003">Cell membrane</keyword>
<feature type="transmembrane region" description="Helical" evidence="7">
    <location>
        <begin position="94"/>
        <end position="112"/>
    </location>
</feature>
<name>A0ABX7BC35_9PROT</name>